<reference evidence="13 14" key="1">
    <citation type="journal article" date="2015" name="Genome Announc.">
        <title>Expanding the biotechnology potential of lactobacilli through comparative genomics of 213 strains and associated genera.</title>
        <authorList>
            <person name="Sun Z."/>
            <person name="Harris H.M."/>
            <person name="McCann A."/>
            <person name="Guo C."/>
            <person name="Argimon S."/>
            <person name="Zhang W."/>
            <person name="Yang X."/>
            <person name="Jeffery I.B."/>
            <person name="Cooney J.C."/>
            <person name="Kagawa T.F."/>
            <person name="Liu W."/>
            <person name="Song Y."/>
            <person name="Salvetti E."/>
            <person name="Wrobel A."/>
            <person name="Rasinkangas P."/>
            <person name="Parkhill J."/>
            <person name="Rea M.C."/>
            <person name="O'Sullivan O."/>
            <person name="Ritari J."/>
            <person name="Douillard F.P."/>
            <person name="Paul Ross R."/>
            <person name="Yang R."/>
            <person name="Briner A.E."/>
            <person name="Felis G.E."/>
            <person name="de Vos W.M."/>
            <person name="Barrangou R."/>
            <person name="Klaenhammer T.R."/>
            <person name="Caufield P.W."/>
            <person name="Cui Y."/>
            <person name="Zhang H."/>
            <person name="O'Toole P.W."/>
        </authorList>
    </citation>
    <scope>NUCLEOTIDE SEQUENCE [LARGE SCALE GENOMIC DNA]</scope>
    <source>
        <strain evidence="13 14">DSM 22697</strain>
    </source>
</reference>
<keyword evidence="4 6" id="KW-0378">Hydrolase</keyword>
<dbReference type="STRING" id="1423730.FC75_GL000704"/>
<proteinExistence type="inferred from homology"/>
<dbReference type="Gene3D" id="3.20.20.80">
    <property type="entry name" value="Glycosidases"/>
    <property type="match status" value="1"/>
</dbReference>
<dbReference type="Pfam" id="PF08532">
    <property type="entry name" value="Glyco_hydro_42M"/>
    <property type="match status" value="1"/>
</dbReference>
<evidence type="ECO:0000256" key="2">
    <source>
        <dbReference type="ARBA" id="ARBA00005940"/>
    </source>
</evidence>
<evidence type="ECO:0000256" key="7">
    <source>
        <dbReference type="PIRSR" id="PIRSR001084-1"/>
    </source>
</evidence>
<keyword evidence="9" id="KW-0479">Metal-binding</keyword>
<dbReference type="PATRIC" id="fig|1423730.4.peg.737"/>
<dbReference type="AlphaFoldDB" id="A0A0R2EQG2"/>
<dbReference type="InterPro" id="IPR013739">
    <property type="entry name" value="Beta_galactosidase_C"/>
</dbReference>
<feature type="domain" description="Glycoside hydrolase family 42 N-terminal" evidence="10">
    <location>
        <begin position="26"/>
        <end position="407"/>
    </location>
</feature>
<dbReference type="EMBL" id="AYZJ01000091">
    <property type="protein sequence ID" value="KRN18353.1"/>
    <property type="molecule type" value="Genomic_DNA"/>
</dbReference>
<name>A0A0R2EQG2_9LACO</name>
<dbReference type="PANTHER" id="PTHR36447">
    <property type="entry name" value="BETA-GALACTOSIDASE GANA"/>
    <property type="match status" value="1"/>
</dbReference>
<dbReference type="InterPro" id="IPR013738">
    <property type="entry name" value="Beta_galactosidase_Trimer"/>
</dbReference>
<evidence type="ECO:0000256" key="4">
    <source>
        <dbReference type="ARBA" id="ARBA00022801"/>
    </source>
</evidence>
<evidence type="ECO:0000256" key="3">
    <source>
        <dbReference type="ARBA" id="ARBA00012756"/>
    </source>
</evidence>
<feature type="binding site" evidence="9">
    <location>
        <position position="169"/>
    </location>
    <ligand>
        <name>Zn(2+)</name>
        <dbReference type="ChEBI" id="CHEBI:29105"/>
    </ligand>
</feature>
<evidence type="ECO:0000259" key="11">
    <source>
        <dbReference type="Pfam" id="PF08532"/>
    </source>
</evidence>
<comment type="similarity">
    <text evidence="2 6">Belongs to the glycosyl hydrolase 42 family.</text>
</comment>
<feature type="domain" description="Beta-galactosidase trimerisation" evidence="11">
    <location>
        <begin position="417"/>
        <end position="622"/>
    </location>
</feature>
<sequence>MAAVSLIRSDQIMNFDVDQRLMHGGDYNPDQWLDYPEILKQDLELMKQAHINTVTLGVFAWDALEPTEGHFEFGWLDQVFDEINAMGGNVVLATPSGARPRWLSEKYPEVNRVDDRLQRHHHGFRHDHCFSSPIYRQKVQEIDRRLAERYGNNPALSMWHISNEFSGECFCDLCEANWQKWLQKKYSSLKAVNDAWLMSFWSGHYTDWQQIKVPSQLATTKTHGMALDWKRFVTDMTIDFFDMEKATVKAVNPAVPVTTNFMAEGSNGDFVPLEGIDYAKFAQHVDVVSWDAYPQWNNNLEPFYETAMKAAFVHDTFYGLKNQPFLVMESTPSRVNSPVAKAKRPGVHALSSFQQIAHGSEGSLYFQFRQARANSEKFHSAVVGHDNDPHNRVFREVAAYGARLEKLGGVRGSKRPAQVAILYDWQSLWAQKREAAFGRDRKRYFQTLEDHYAYFWQHDIPVALVPTSRDFSGYDIVIAPMLYVMTPTLEARLSDYVAGGGTLVSSYFAGIVDPHDTVLLNGWPQPLQKLFGIHPTEFDSLYEGEHNRLAYAGQVFQTSEFNQLMEATGATVLGTYEADFYKGTPALTVNQAGKGRAYYIGPRTGRDFLDVFYGRLCQNRELRAPLLAETRPEVSVQARYADKCTYYFVMNMSADKQAVTTTMATVDAESGQNVAAGPLTLPAYGVRVLRRG</sequence>
<dbReference type="Pfam" id="PF08533">
    <property type="entry name" value="Glyco_hydro_42C"/>
    <property type="match status" value="1"/>
</dbReference>
<dbReference type="InterPro" id="IPR013780">
    <property type="entry name" value="Glyco_hydro_b"/>
</dbReference>
<feature type="binding site" evidence="9">
    <location>
        <position position="174"/>
    </location>
    <ligand>
        <name>Zn(2+)</name>
        <dbReference type="ChEBI" id="CHEBI:29105"/>
    </ligand>
</feature>
<dbReference type="Gene3D" id="3.40.50.880">
    <property type="match status" value="1"/>
</dbReference>
<dbReference type="PIRSF" id="PIRSF001084">
    <property type="entry name" value="B-galactosidase"/>
    <property type="match status" value="1"/>
</dbReference>
<evidence type="ECO:0000259" key="12">
    <source>
        <dbReference type="Pfam" id="PF08533"/>
    </source>
</evidence>
<evidence type="ECO:0000256" key="8">
    <source>
        <dbReference type="PIRSR" id="PIRSR001084-2"/>
    </source>
</evidence>
<dbReference type="GO" id="GO:0009341">
    <property type="term" value="C:beta-galactosidase complex"/>
    <property type="evidence" value="ECO:0007669"/>
    <property type="project" value="InterPro"/>
</dbReference>
<dbReference type="Proteomes" id="UP000050865">
    <property type="component" value="Unassembled WGS sequence"/>
</dbReference>
<feature type="binding site" evidence="9">
    <location>
        <position position="129"/>
    </location>
    <ligand>
        <name>Zn(2+)</name>
        <dbReference type="ChEBI" id="CHEBI:29105"/>
    </ligand>
</feature>
<protein>
    <recommendedName>
        <fullName evidence="3 6">Beta-galactosidase</fullName>
        <shortName evidence="6">Beta-gal</shortName>
        <ecNumber evidence="3 6">3.2.1.23</ecNumber>
    </recommendedName>
</protein>
<feature type="binding site" evidence="9">
    <location>
        <position position="171"/>
    </location>
    <ligand>
        <name>Zn(2+)</name>
        <dbReference type="ChEBI" id="CHEBI:29105"/>
    </ligand>
</feature>
<dbReference type="GO" id="GO:0006012">
    <property type="term" value="P:galactose metabolic process"/>
    <property type="evidence" value="ECO:0007669"/>
    <property type="project" value="InterPro"/>
</dbReference>
<keyword evidence="9" id="KW-0862">Zinc</keyword>
<evidence type="ECO:0000256" key="9">
    <source>
        <dbReference type="PIRSR" id="PIRSR001084-3"/>
    </source>
</evidence>
<feature type="binding site" evidence="8">
    <location>
        <position position="125"/>
    </location>
    <ligand>
        <name>substrate</name>
    </ligand>
</feature>
<keyword evidence="14" id="KW-1185">Reference proteome</keyword>
<evidence type="ECO:0000313" key="13">
    <source>
        <dbReference type="EMBL" id="KRN18353.1"/>
    </source>
</evidence>
<feature type="active site" description="Proton donor" evidence="7">
    <location>
        <position position="164"/>
    </location>
</feature>
<dbReference type="InterPro" id="IPR013529">
    <property type="entry name" value="Glyco_hydro_42_N"/>
</dbReference>
<gene>
    <name evidence="13" type="ORF">FC75_GL000704</name>
</gene>
<dbReference type="SUPFAM" id="SSF52317">
    <property type="entry name" value="Class I glutamine amidotransferase-like"/>
    <property type="match status" value="1"/>
</dbReference>
<dbReference type="Pfam" id="PF02449">
    <property type="entry name" value="Glyco_hydro_42"/>
    <property type="match status" value="1"/>
</dbReference>
<comment type="caution">
    <text evidence="13">The sequence shown here is derived from an EMBL/GenBank/DDBJ whole genome shotgun (WGS) entry which is preliminary data.</text>
</comment>
<dbReference type="CDD" id="cd03143">
    <property type="entry name" value="A4_beta-galactosidase_middle_domain"/>
    <property type="match status" value="1"/>
</dbReference>
<evidence type="ECO:0000256" key="5">
    <source>
        <dbReference type="ARBA" id="ARBA00023295"/>
    </source>
</evidence>
<keyword evidence="5 6" id="KW-0326">Glycosidase</keyword>
<comment type="catalytic activity">
    <reaction evidence="1 6">
        <text>Hydrolysis of terminal non-reducing beta-D-galactose residues in beta-D-galactosides.</text>
        <dbReference type="EC" id="3.2.1.23"/>
    </reaction>
</comment>
<feature type="domain" description="Beta-galactosidase C-terminal" evidence="12">
    <location>
        <begin position="634"/>
        <end position="691"/>
    </location>
</feature>
<accession>A0A0R2EQG2</accession>
<dbReference type="InterPro" id="IPR003476">
    <property type="entry name" value="Glyco_hydro_42"/>
</dbReference>
<dbReference type="SUPFAM" id="SSF51445">
    <property type="entry name" value="(Trans)glycosidases"/>
    <property type="match status" value="1"/>
</dbReference>
<evidence type="ECO:0000256" key="1">
    <source>
        <dbReference type="ARBA" id="ARBA00001412"/>
    </source>
</evidence>
<evidence type="ECO:0000256" key="6">
    <source>
        <dbReference type="PIRNR" id="PIRNR001084"/>
    </source>
</evidence>
<feature type="active site" description="Nucleophile" evidence="7">
    <location>
        <position position="329"/>
    </location>
</feature>
<dbReference type="Gene3D" id="2.60.40.1180">
    <property type="entry name" value="Golgi alpha-mannosidase II"/>
    <property type="match status" value="1"/>
</dbReference>
<dbReference type="InterPro" id="IPR017853">
    <property type="entry name" value="GH"/>
</dbReference>
<dbReference type="EC" id="3.2.1.23" evidence="3 6"/>
<organism evidence="13 14">
    <name type="scientific">Lacticaseibacillus camelliae DSM 22697 = JCM 13995</name>
    <dbReference type="NCBI Taxonomy" id="1423730"/>
    <lineage>
        <taxon>Bacteria</taxon>
        <taxon>Bacillati</taxon>
        <taxon>Bacillota</taxon>
        <taxon>Bacilli</taxon>
        <taxon>Lactobacillales</taxon>
        <taxon>Lactobacillaceae</taxon>
        <taxon>Lacticaseibacillus</taxon>
    </lineage>
</organism>
<feature type="binding site" evidence="8">
    <location>
        <position position="163"/>
    </location>
    <ligand>
        <name>substrate</name>
    </ligand>
</feature>
<dbReference type="GO" id="GO:0046872">
    <property type="term" value="F:metal ion binding"/>
    <property type="evidence" value="ECO:0007669"/>
    <property type="project" value="UniProtKB-KW"/>
</dbReference>
<dbReference type="PANTHER" id="PTHR36447:SF1">
    <property type="entry name" value="BETA-GALACTOSIDASE GANA"/>
    <property type="match status" value="1"/>
</dbReference>
<dbReference type="GO" id="GO:0004565">
    <property type="term" value="F:beta-galactosidase activity"/>
    <property type="evidence" value="ECO:0007669"/>
    <property type="project" value="UniProtKB-EC"/>
</dbReference>
<dbReference type="InterPro" id="IPR029062">
    <property type="entry name" value="Class_I_gatase-like"/>
</dbReference>
<evidence type="ECO:0000259" key="10">
    <source>
        <dbReference type="Pfam" id="PF02449"/>
    </source>
</evidence>
<evidence type="ECO:0000313" key="14">
    <source>
        <dbReference type="Proteomes" id="UP000050865"/>
    </source>
</evidence>